<keyword evidence="5" id="KW-0067">ATP-binding</keyword>
<evidence type="ECO:0000256" key="7">
    <source>
        <dbReference type="ARBA" id="ARBA00048741"/>
    </source>
</evidence>
<organism evidence="11 12">
    <name type="scientific">Kineosphaera limosa NBRC 100340</name>
    <dbReference type="NCBI Taxonomy" id="1184609"/>
    <lineage>
        <taxon>Bacteria</taxon>
        <taxon>Bacillati</taxon>
        <taxon>Actinomycetota</taxon>
        <taxon>Actinomycetes</taxon>
        <taxon>Micrococcales</taxon>
        <taxon>Dermatophilaceae</taxon>
        <taxon>Kineosphaera</taxon>
    </lineage>
</organism>
<comment type="catalytic activity">
    <reaction evidence="7">
        <text>L-aspartate + L-glutamine + ATP + H2O = L-asparagine + L-glutamate + AMP + diphosphate + H(+)</text>
        <dbReference type="Rhea" id="RHEA:12228"/>
        <dbReference type="ChEBI" id="CHEBI:15377"/>
        <dbReference type="ChEBI" id="CHEBI:15378"/>
        <dbReference type="ChEBI" id="CHEBI:29985"/>
        <dbReference type="ChEBI" id="CHEBI:29991"/>
        <dbReference type="ChEBI" id="CHEBI:30616"/>
        <dbReference type="ChEBI" id="CHEBI:33019"/>
        <dbReference type="ChEBI" id="CHEBI:58048"/>
        <dbReference type="ChEBI" id="CHEBI:58359"/>
        <dbReference type="ChEBI" id="CHEBI:456215"/>
        <dbReference type="EC" id="6.3.5.4"/>
    </reaction>
</comment>
<evidence type="ECO:0000313" key="11">
    <source>
        <dbReference type="EMBL" id="GAB94022.1"/>
    </source>
</evidence>
<evidence type="ECO:0000256" key="1">
    <source>
        <dbReference type="ARBA" id="ARBA00005187"/>
    </source>
</evidence>
<dbReference type="PROSITE" id="PS51278">
    <property type="entry name" value="GATASE_TYPE_2"/>
    <property type="match status" value="1"/>
</dbReference>
<dbReference type="EMBL" id="BAHD01000001">
    <property type="protein sequence ID" value="GAB94022.1"/>
    <property type="molecule type" value="Genomic_DNA"/>
</dbReference>
<evidence type="ECO:0000256" key="4">
    <source>
        <dbReference type="ARBA" id="ARBA00022741"/>
    </source>
</evidence>
<dbReference type="Proteomes" id="UP000008366">
    <property type="component" value="Unassembled WGS sequence"/>
</dbReference>
<dbReference type="PANTHER" id="PTHR43284">
    <property type="entry name" value="ASPARAGINE SYNTHETASE (GLUTAMINE-HYDROLYZING)"/>
    <property type="match status" value="1"/>
</dbReference>
<keyword evidence="8" id="KW-0315">Glutamine amidotransferase</keyword>
<dbReference type="Pfam" id="PF00733">
    <property type="entry name" value="Asn_synthase"/>
    <property type="match status" value="1"/>
</dbReference>
<evidence type="ECO:0000259" key="10">
    <source>
        <dbReference type="PROSITE" id="PS51278"/>
    </source>
</evidence>
<dbReference type="GO" id="GO:0005524">
    <property type="term" value="F:ATP binding"/>
    <property type="evidence" value="ECO:0007669"/>
    <property type="project" value="UniProtKB-KW"/>
</dbReference>
<comment type="pathway">
    <text evidence="1">Amino-acid biosynthesis; L-asparagine biosynthesis; L-asparagine from L-aspartate (L-Gln route): step 1/1.</text>
</comment>
<dbReference type="SUPFAM" id="SSF56235">
    <property type="entry name" value="N-terminal nucleophile aminohydrolases (Ntn hydrolases)"/>
    <property type="match status" value="1"/>
</dbReference>
<dbReference type="CDD" id="cd01991">
    <property type="entry name" value="Asn_synthase_B_C"/>
    <property type="match status" value="1"/>
</dbReference>
<evidence type="ECO:0000256" key="3">
    <source>
        <dbReference type="ARBA" id="ARBA00012737"/>
    </source>
</evidence>
<comment type="similarity">
    <text evidence="2">Belongs to the asparagine synthetase family.</text>
</comment>
<evidence type="ECO:0000256" key="5">
    <source>
        <dbReference type="ARBA" id="ARBA00022840"/>
    </source>
</evidence>
<dbReference type="InterPro" id="IPR006426">
    <property type="entry name" value="Asn_synth_AEB"/>
</dbReference>
<evidence type="ECO:0000256" key="8">
    <source>
        <dbReference type="PIRSR" id="PIRSR001589-1"/>
    </source>
</evidence>
<accession>K6WPG0</accession>
<evidence type="ECO:0000256" key="2">
    <source>
        <dbReference type="ARBA" id="ARBA00005752"/>
    </source>
</evidence>
<dbReference type="PIRSF" id="PIRSF001589">
    <property type="entry name" value="Asn_synthetase_glu-h"/>
    <property type="match status" value="1"/>
</dbReference>
<proteinExistence type="inferred from homology"/>
<keyword evidence="12" id="KW-1185">Reference proteome</keyword>
<dbReference type="PANTHER" id="PTHR43284:SF1">
    <property type="entry name" value="ASPARAGINE SYNTHETASE"/>
    <property type="match status" value="1"/>
</dbReference>
<dbReference type="SUPFAM" id="SSF52402">
    <property type="entry name" value="Adenine nucleotide alpha hydrolases-like"/>
    <property type="match status" value="1"/>
</dbReference>
<dbReference type="InterPro" id="IPR029055">
    <property type="entry name" value="Ntn_hydrolases_N"/>
</dbReference>
<dbReference type="Gene3D" id="3.40.50.620">
    <property type="entry name" value="HUPs"/>
    <property type="match status" value="1"/>
</dbReference>
<dbReference type="OrthoDB" id="9763290at2"/>
<gene>
    <name evidence="11" type="primary">asnB</name>
    <name evidence="11" type="ORF">KILIM_001_00240</name>
</gene>
<dbReference type="InterPro" id="IPR051786">
    <property type="entry name" value="ASN_synthetase/amidase"/>
</dbReference>
<keyword evidence="4" id="KW-0547">Nucleotide-binding</keyword>
<reference evidence="11 12" key="1">
    <citation type="submission" date="2012-08" db="EMBL/GenBank/DDBJ databases">
        <title>Whole genome shotgun sequence of Kineosphaera limosa NBRC 100340.</title>
        <authorList>
            <person name="Yoshida I."/>
            <person name="Isaki S."/>
            <person name="Hosoyama A."/>
            <person name="Tsuchikane K."/>
            <person name="Katsumata H."/>
            <person name="Ando Y."/>
            <person name="Ohji S."/>
            <person name="Hamada M."/>
            <person name="Tamura T."/>
            <person name="Yamazoe A."/>
            <person name="Yamazaki S."/>
            <person name="Fujita N."/>
        </authorList>
    </citation>
    <scope>NUCLEOTIDE SEQUENCE [LARGE SCALE GENOMIC DNA]</scope>
    <source>
        <strain evidence="11 12">NBRC 100340</strain>
    </source>
</reference>
<dbReference type="eggNOG" id="COG0367">
    <property type="taxonomic scope" value="Bacteria"/>
</dbReference>
<dbReference type="AlphaFoldDB" id="K6WPG0"/>
<keyword evidence="8" id="KW-0028">Amino-acid biosynthesis</keyword>
<dbReference type="InterPro" id="IPR014729">
    <property type="entry name" value="Rossmann-like_a/b/a_fold"/>
</dbReference>
<dbReference type="GO" id="GO:0004066">
    <property type="term" value="F:asparagine synthase (glutamine-hydrolyzing) activity"/>
    <property type="evidence" value="ECO:0007669"/>
    <property type="project" value="UniProtKB-EC"/>
</dbReference>
<dbReference type="InterPro" id="IPR001962">
    <property type="entry name" value="Asn_synthase"/>
</dbReference>
<feature type="domain" description="Glutamine amidotransferase type-2" evidence="10">
    <location>
        <begin position="2"/>
        <end position="212"/>
    </location>
</feature>
<dbReference type="STRING" id="1184609.KILIM_001_00240"/>
<feature type="active site" description="For GATase activity" evidence="8">
    <location>
        <position position="2"/>
    </location>
</feature>
<evidence type="ECO:0000256" key="6">
    <source>
        <dbReference type="ARBA" id="ARBA00022888"/>
    </source>
</evidence>
<comment type="caution">
    <text evidence="11">The sequence shown here is derived from an EMBL/GenBank/DDBJ whole genome shotgun (WGS) entry which is preliminary data.</text>
</comment>
<protein>
    <recommendedName>
        <fullName evidence="3">asparagine synthase (glutamine-hydrolyzing)</fullName>
        <ecNumber evidence="3">6.3.5.4</ecNumber>
    </recommendedName>
</protein>
<keyword evidence="6 8" id="KW-0061">Asparagine biosynthesis</keyword>
<dbReference type="RefSeq" id="WP_006590555.1">
    <property type="nucleotide sequence ID" value="NZ_BAHD01000001.1"/>
</dbReference>
<dbReference type="InterPro" id="IPR017932">
    <property type="entry name" value="GATase_2_dom"/>
</dbReference>
<dbReference type="Pfam" id="PF13537">
    <property type="entry name" value="GATase_7"/>
    <property type="match status" value="1"/>
</dbReference>
<dbReference type="GO" id="GO:0006529">
    <property type="term" value="P:asparagine biosynthetic process"/>
    <property type="evidence" value="ECO:0007669"/>
    <property type="project" value="UniProtKB-KW"/>
</dbReference>
<evidence type="ECO:0000313" key="12">
    <source>
        <dbReference type="Proteomes" id="UP000008366"/>
    </source>
</evidence>
<evidence type="ECO:0000256" key="9">
    <source>
        <dbReference type="PIRSR" id="PIRSR001589-3"/>
    </source>
</evidence>
<dbReference type="Gene3D" id="3.60.20.10">
    <property type="entry name" value="Glutamine Phosphoribosylpyrophosphate, subunit 1, domain 1"/>
    <property type="match status" value="1"/>
</dbReference>
<name>K6WPG0_9MICO</name>
<dbReference type="EC" id="6.3.5.4" evidence="3"/>
<sequence length="659" mass="69203">MCGFAVVVGPDAVQAARGAPDWEQRVAVVQEALRRRGPDESAWWHSQQAIVASSRLIHWQEGAAHQPYTDDAGGFGVFNGELFNLPALQERLGLPGASEIEALVAGLRAEGDAFFAAVDGQFAAVLRTAAGEPFVAARDRFGIAPLYVAPVAGGVALASNLQSLLALAGGDWPLSTAGLRGVLTTWAPTDGQTAVEGVSQVPPGEVIVAKPDGSFEQHSWAAQAFATRPATAGQAAARAGAESESDEGLAEQLQAALTESIRARMRSTTPVSCLISGGIDSTIIATIAARLGADRGIGLVLEGDEVVGARQRQVAAAAGLDLIQHTVTPAETVSVLRDYVATRRVPLVRLGPVGMTALARRARHEGIRAVLSGEGADELFAGYDSYRILAARAGLFGPVTELDWAAFGEPEFDAERGPRWARGYWRSLVRLASGTPTGRGDLLRPVAGLLAPSLTVSAAQSATTPDCERIPDSAADADAHTPDVPTIEATLLDRRDDDLRDLLGAYLLTVQGDHAWMEESVELRPPYLSAGVAELALSHSPADFVAPGNGKQPVRRLLARLAQDNPALAQLDFAKAAFRVDVRFVLRDPSAFDALTALMARAPGDLVDVPAVLERAAHCRRAGTCSEAESMLFTFAASLGVLASTQAESAAPVPEFQQA</sequence>
<feature type="site" description="Important for beta-aspartyl-AMP intermediate formation" evidence="9">
    <location>
        <position position="374"/>
    </location>
</feature>